<dbReference type="InterPro" id="IPR007219">
    <property type="entry name" value="XnlR_reg_dom"/>
</dbReference>
<accession>A0A8H7D1F3</accession>
<feature type="region of interest" description="Disordered" evidence="2">
    <location>
        <begin position="70"/>
        <end position="89"/>
    </location>
</feature>
<dbReference type="Gene3D" id="4.10.240.10">
    <property type="entry name" value="Zn(2)-C6 fungal-type DNA-binding domain"/>
    <property type="match status" value="1"/>
</dbReference>
<dbReference type="CDD" id="cd12148">
    <property type="entry name" value="fungal_TF_MHR"/>
    <property type="match status" value="1"/>
</dbReference>
<dbReference type="GO" id="GO:0008270">
    <property type="term" value="F:zinc ion binding"/>
    <property type="evidence" value="ECO:0007669"/>
    <property type="project" value="InterPro"/>
</dbReference>
<keyword evidence="1" id="KW-0539">Nucleus</keyword>
<organism evidence="4 5">
    <name type="scientific">Mycena venus</name>
    <dbReference type="NCBI Taxonomy" id="2733690"/>
    <lineage>
        <taxon>Eukaryota</taxon>
        <taxon>Fungi</taxon>
        <taxon>Dikarya</taxon>
        <taxon>Basidiomycota</taxon>
        <taxon>Agaricomycotina</taxon>
        <taxon>Agaricomycetes</taxon>
        <taxon>Agaricomycetidae</taxon>
        <taxon>Agaricales</taxon>
        <taxon>Marasmiineae</taxon>
        <taxon>Mycenaceae</taxon>
        <taxon>Mycena</taxon>
    </lineage>
</organism>
<protein>
    <submittedName>
        <fullName evidence="4">Zn(2)-C6 fungal-type domain-containing protein</fullName>
    </submittedName>
</protein>
<name>A0A8H7D1F3_9AGAR</name>
<dbReference type="InterPro" id="IPR050987">
    <property type="entry name" value="AtrR-like"/>
</dbReference>
<sequence>MSFSGELEFVYEDVFSLKKQRHRACDMCRRMKRNAYTVQIFFLFLKAHAGDGKMLCSHCVKYGTACTYVQPTEPRSRPPKRSRDEELTLSPKDADYVETLKQRLKAAEAALQNCQTGKSSLVHRALQRLAKPFPAPHPEDDAFDDIADSFRTLSLDNAPADQGFQGKSSAAMLVKVAVSVRPNPASMEPICRGPKHTTARPWTAKPWQNPSVTPHHDLIFPDDYLMESLISHYFAHVNLFLPVLHRPLFLESTQQKLHLNHYGFASILLLVCALGSLYLTDASAEDRQHLAWQWYDQVELCGHSLRQQPTLYDLQAYCLAAQFLHCTSNPRACWSIVGFGLRLSEDIGAHRHKSRTTTITAAQELEKRAMWILLMLDTHLSGALGRARSVNQRDMDIVLPCDCNDEYWEPWGPGRQPEDRPSTISFFISALKLTRLMQFTLSTLYCNRTDGRVMGLTDLKAVTTELDSALSRWFTQVPDHLVWDPETPEVPLSDHAASLACFYHYTRILIHRSPLSALPVVPLDAPARDICAKAARACIRVADTHRHRSPTTPLMFSQSPVFTAGMILVLNMIGNGNTSERYSDTAQDLAFVRMAIEVLESQRQRWPSSGFFVTVLERLISSDYATGNPLNTRYCLLPPQAGEDISSLEYGGAIQQQFSANPNLPPPLMQQPPSGSGNAGQTPIGLFSRTPGLELFPPTFVGDEQIIPGRFHEHRFVYSSI</sequence>
<feature type="domain" description="Xylanolytic transcriptional activator regulatory" evidence="3">
    <location>
        <begin position="333"/>
        <end position="406"/>
    </location>
</feature>
<dbReference type="InterPro" id="IPR036864">
    <property type="entry name" value="Zn2-C6_fun-type_DNA-bd_sf"/>
</dbReference>
<dbReference type="OrthoDB" id="2110361at2759"/>
<dbReference type="GO" id="GO:0003677">
    <property type="term" value="F:DNA binding"/>
    <property type="evidence" value="ECO:0007669"/>
    <property type="project" value="InterPro"/>
</dbReference>
<dbReference type="AlphaFoldDB" id="A0A8H7D1F3"/>
<comment type="caution">
    <text evidence="4">The sequence shown here is derived from an EMBL/GenBank/DDBJ whole genome shotgun (WGS) entry which is preliminary data.</text>
</comment>
<reference evidence="4" key="1">
    <citation type="submission" date="2020-05" db="EMBL/GenBank/DDBJ databases">
        <title>Mycena genomes resolve the evolution of fungal bioluminescence.</title>
        <authorList>
            <person name="Tsai I.J."/>
        </authorList>
    </citation>
    <scope>NUCLEOTIDE SEQUENCE</scope>
    <source>
        <strain evidence="4">CCC161011</strain>
    </source>
</reference>
<dbReference type="Pfam" id="PF04082">
    <property type="entry name" value="Fungal_trans"/>
    <property type="match status" value="1"/>
</dbReference>
<evidence type="ECO:0000313" key="4">
    <source>
        <dbReference type="EMBL" id="KAF7355872.1"/>
    </source>
</evidence>
<dbReference type="GO" id="GO:0006351">
    <property type="term" value="P:DNA-templated transcription"/>
    <property type="evidence" value="ECO:0007669"/>
    <property type="project" value="InterPro"/>
</dbReference>
<dbReference type="SMART" id="SM00906">
    <property type="entry name" value="Fungal_trans"/>
    <property type="match status" value="1"/>
</dbReference>
<gene>
    <name evidence="4" type="ORF">MVEN_00915800</name>
</gene>
<dbReference type="PANTHER" id="PTHR46910">
    <property type="entry name" value="TRANSCRIPTION FACTOR PDR1"/>
    <property type="match status" value="1"/>
</dbReference>
<keyword evidence="5" id="KW-1185">Reference proteome</keyword>
<dbReference type="GO" id="GO:0000981">
    <property type="term" value="F:DNA-binding transcription factor activity, RNA polymerase II-specific"/>
    <property type="evidence" value="ECO:0007669"/>
    <property type="project" value="InterPro"/>
</dbReference>
<proteinExistence type="predicted"/>
<evidence type="ECO:0000313" key="5">
    <source>
        <dbReference type="Proteomes" id="UP000620124"/>
    </source>
</evidence>
<evidence type="ECO:0000256" key="2">
    <source>
        <dbReference type="SAM" id="MobiDB-lite"/>
    </source>
</evidence>
<feature type="region of interest" description="Disordered" evidence="2">
    <location>
        <begin position="661"/>
        <end position="684"/>
    </location>
</feature>
<dbReference type="PANTHER" id="PTHR46910:SF38">
    <property type="entry name" value="ZN(2)-C6 FUNGAL-TYPE DOMAIN-CONTAINING PROTEIN"/>
    <property type="match status" value="1"/>
</dbReference>
<dbReference type="EMBL" id="JACAZI010000007">
    <property type="protein sequence ID" value="KAF7355872.1"/>
    <property type="molecule type" value="Genomic_DNA"/>
</dbReference>
<evidence type="ECO:0000256" key="1">
    <source>
        <dbReference type="ARBA" id="ARBA00023242"/>
    </source>
</evidence>
<dbReference type="Proteomes" id="UP000620124">
    <property type="component" value="Unassembled WGS sequence"/>
</dbReference>
<evidence type="ECO:0000259" key="3">
    <source>
        <dbReference type="SMART" id="SM00906"/>
    </source>
</evidence>